<dbReference type="InterPro" id="IPR050796">
    <property type="entry name" value="SCF_F-box_component"/>
</dbReference>
<reference evidence="2" key="1">
    <citation type="submission" date="2024-02" db="EMBL/GenBank/DDBJ databases">
        <authorList>
            <consortium name="ELIXIR-Norway"/>
            <consortium name="Elixir Norway"/>
        </authorList>
    </citation>
    <scope>NUCLEOTIDE SEQUENCE</scope>
</reference>
<dbReference type="PANTHER" id="PTHR31672">
    <property type="entry name" value="BNACNNG10540D PROTEIN"/>
    <property type="match status" value="1"/>
</dbReference>
<evidence type="ECO:0000313" key="2">
    <source>
        <dbReference type="EMBL" id="CAK9228575.1"/>
    </source>
</evidence>
<organism evidence="2 3">
    <name type="scientific">Sphagnum troendelagicum</name>
    <dbReference type="NCBI Taxonomy" id="128251"/>
    <lineage>
        <taxon>Eukaryota</taxon>
        <taxon>Viridiplantae</taxon>
        <taxon>Streptophyta</taxon>
        <taxon>Embryophyta</taxon>
        <taxon>Bryophyta</taxon>
        <taxon>Sphagnophytina</taxon>
        <taxon>Sphagnopsida</taxon>
        <taxon>Sphagnales</taxon>
        <taxon>Sphagnaceae</taxon>
        <taxon>Sphagnum</taxon>
    </lineage>
</organism>
<dbReference type="SMART" id="SM00256">
    <property type="entry name" value="FBOX"/>
    <property type="match status" value="1"/>
</dbReference>
<dbReference type="Gene3D" id="1.20.1280.50">
    <property type="match status" value="1"/>
</dbReference>
<dbReference type="CDD" id="cd22157">
    <property type="entry name" value="F-box_AtFBW1-like"/>
    <property type="match status" value="1"/>
</dbReference>
<evidence type="ECO:0000259" key="1">
    <source>
        <dbReference type="PROSITE" id="PS50181"/>
    </source>
</evidence>
<dbReference type="Pfam" id="PF00646">
    <property type="entry name" value="F-box"/>
    <property type="match status" value="1"/>
</dbReference>
<dbReference type="PROSITE" id="PS50181">
    <property type="entry name" value="FBOX"/>
    <property type="match status" value="1"/>
</dbReference>
<feature type="domain" description="F-box" evidence="1">
    <location>
        <begin position="7"/>
        <end position="53"/>
    </location>
</feature>
<accession>A0ABP0USU3</accession>
<keyword evidence="3" id="KW-1185">Reference proteome</keyword>
<evidence type="ECO:0000313" key="3">
    <source>
        <dbReference type="Proteomes" id="UP001497512"/>
    </source>
</evidence>
<dbReference type="SUPFAM" id="SSF50965">
    <property type="entry name" value="Galactose oxidase, central domain"/>
    <property type="match status" value="1"/>
</dbReference>
<dbReference type="InterPro" id="IPR005174">
    <property type="entry name" value="KIB1-4_b-propeller"/>
</dbReference>
<protein>
    <recommendedName>
        <fullName evidence="1">F-box domain-containing protein</fullName>
    </recommendedName>
</protein>
<proteinExistence type="predicted"/>
<name>A0ABP0USU3_9BRYO</name>
<gene>
    <name evidence="2" type="ORF">CSSPTR1EN2_LOCUS19215</name>
</gene>
<dbReference type="InterPro" id="IPR001810">
    <property type="entry name" value="F-box_dom"/>
</dbReference>
<dbReference type="EMBL" id="OZ019898">
    <property type="protein sequence ID" value="CAK9228575.1"/>
    <property type="molecule type" value="Genomic_DNA"/>
</dbReference>
<dbReference type="SUPFAM" id="SSF81383">
    <property type="entry name" value="F-box domain"/>
    <property type="match status" value="1"/>
</dbReference>
<dbReference type="Gene3D" id="2.120.10.80">
    <property type="entry name" value="Kelch-type beta propeller"/>
    <property type="match status" value="1"/>
</dbReference>
<sequence length="375" mass="42881">MEVRMEGMLWGSLPEHILDRVLTMLPVKSLFRFRAVCKRWNDFPSSHSFLDACSSDQPKCCETWLVVTNSHRSFAYNPYSKKLSNLAPPLFQDLWYSDFLASSEGLILRASSSCSPQDGTLQAAASSIHICNPFTGFVRQLPQAVGRPCAAQILMDPSGHRYRIVALCVQQSDTSQQEEPRRWSLESYNSVGNCWQVLCSKVPVEIIMQDTISMVVCNEIAYCAIGVRIPFDVWEFHFQTSTWYRVELPALPAYARYHLVGCQGRLLLVARIKEQQHPDATLIERIHIWQLEQSKKLWTHMLEVPDEMLGQMGSRGWALSCCAYGDLLILIFKDMLWTKILVYNFTTDQIHCGPCLYTVLSTTEFLFYPRLSALV</sequence>
<dbReference type="InterPro" id="IPR015915">
    <property type="entry name" value="Kelch-typ_b-propeller"/>
</dbReference>
<dbReference type="InterPro" id="IPR036047">
    <property type="entry name" value="F-box-like_dom_sf"/>
</dbReference>
<dbReference type="Proteomes" id="UP001497512">
    <property type="component" value="Chromosome 6"/>
</dbReference>
<dbReference type="Pfam" id="PF03478">
    <property type="entry name" value="Beta-prop_KIB1-4"/>
    <property type="match status" value="1"/>
</dbReference>
<dbReference type="InterPro" id="IPR011043">
    <property type="entry name" value="Gal_Oxase/kelch_b-propeller"/>
</dbReference>